<dbReference type="EMBL" id="FMWG01000012">
    <property type="protein sequence ID" value="SCZ71493.1"/>
    <property type="molecule type" value="Genomic_DNA"/>
</dbReference>
<dbReference type="InterPro" id="IPR018060">
    <property type="entry name" value="HTH_AraC"/>
</dbReference>
<dbReference type="AlphaFoldDB" id="A0A1G5RBL9"/>
<keyword evidence="6" id="KW-1185">Reference proteome</keyword>
<sequence length="302" mass="34931">MTASLNKDIKILPDQLTDYSFAHQIWEGRYGSVIRKIVHDDLRNVDFISTHPCVAHIIYGTETFYSENGEDLVLKDRDLIFVPRGQLMRSDFKMEDGPLRAVLVFFSDRLIDEFLDEAGTRIETQPIANPLKVDANEHLTQFIKSTHAIYHDLQVDEQLMRNKLLELLLLLSTLIGKEQIKELLFSGRSAQSSGNFKRTIERYALEQIPLETLALLTGRSMSSFKRDFQRIFQSSPAKWFREQRLNKARDLLETGSLSVTEIALEIHYDSTSHFIEQFKARFGCTPLRYRRDKSAEEAHSES</sequence>
<dbReference type="InterPro" id="IPR009057">
    <property type="entry name" value="Homeodomain-like_sf"/>
</dbReference>
<dbReference type="Proteomes" id="UP000198767">
    <property type="component" value="Unassembled WGS sequence"/>
</dbReference>
<dbReference type="InterPro" id="IPR037923">
    <property type="entry name" value="HTH-like"/>
</dbReference>
<dbReference type="SUPFAM" id="SSF46689">
    <property type="entry name" value="Homeodomain-like"/>
    <property type="match status" value="1"/>
</dbReference>
<dbReference type="PROSITE" id="PS01124">
    <property type="entry name" value="HTH_ARAC_FAMILY_2"/>
    <property type="match status" value="1"/>
</dbReference>
<name>A0A1G5RBL9_9RHOB</name>
<organism evidence="5 6">
    <name type="scientific">Epibacterium ulvae</name>
    <dbReference type="NCBI Taxonomy" id="1156985"/>
    <lineage>
        <taxon>Bacteria</taxon>
        <taxon>Pseudomonadati</taxon>
        <taxon>Pseudomonadota</taxon>
        <taxon>Alphaproteobacteria</taxon>
        <taxon>Rhodobacterales</taxon>
        <taxon>Roseobacteraceae</taxon>
        <taxon>Epibacterium</taxon>
    </lineage>
</organism>
<evidence type="ECO:0000313" key="5">
    <source>
        <dbReference type="EMBL" id="SCZ71493.1"/>
    </source>
</evidence>
<evidence type="ECO:0000256" key="3">
    <source>
        <dbReference type="ARBA" id="ARBA00023163"/>
    </source>
</evidence>
<dbReference type="PRINTS" id="PR00032">
    <property type="entry name" value="HTHARAC"/>
</dbReference>
<proteinExistence type="predicted"/>
<feature type="domain" description="HTH araC/xylS-type" evidence="4">
    <location>
        <begin position="194"/>
        <end position="292"/>
    </location>
</feature>
<dbReference type="OrthoDB" id="9802263at2"/>
<dbReference type="GO" id="GO:0043565">
    <property type="term" value="F:sequence-specific DNA binding"/>
    <property type="evidence" value="ECO:0007669"/>
    <property type="project" value="InterPro"/>
</dbReference>
<dbReference type="Pfam" id="PF12833">
    <property type="entry name" value="HTH_18"/>
    <property type="match status" value="1"/>
</dbReference>
<dbReference type="STRING" id="1156985.SAMN04488118_11231"/>
<dbReference type="RefSeq" id="WP_090220644.1">
    <property type="nucleotide sequence ID" value="NZ_FMWG01000012.1"/>
</dbReference>
<dbReference type="Gene3D" id="1.10.10.60">
    <property type="entry name" value="Homeodomain-like"/>
    <property type="match status" value="2"/>
</dbReference>
<dbReference type="InterPro" id="IPR054015">
    <property type="entry name" value="ExsA-like_N"/>
</dbReference>
<keyword evidence="2" id="KW-0238">DNA-binding</keyword>
<reference evidence="5 6" key="1">
    <citation type="submission" date="2016-10" db="EMBL/GenBank/DDBJ databases">
        <authorList>
            <person name="de Groot N.N."/>
        </authorList>
    </citation>
    <scope>NUCLEOTIDE SEQUENCE [LARGE SCALE GENOMIC DNA]</scope>
    <source>
        <strain evidence="5 6">U95</strain>
    </source>
</reference>
<accession>A0A1G5RBL9</accession>
<dbReference type="SUPFAM" id="SSF51215">
    <property type="entry name" value="Regulatory protein AraC"/>
    <property type="match status" value="1"/>
</dbReference>
<evidence type="ECO:0000256" key="2">
    <source>
        <dbReference type="ARBA" id="ARBA00023125"/>
    </source>
</evidence>
<dbReference type="InterPro" id="IPR050204">
    <property type="entry name" value="AraC_XylS_family_regulators"/>
</dbReference>
<dbReference type="SMART" id="SM00342">
    <property type="entry name" value="HTH_ARAC"/>
    <property type="match status" value="1"/>
</dbReference>
<dbReference type="PANTHER" id="PTHR46796:SF6">
    <property type="entry name" value="ARAC SUBFAMILY"/>
    <property type="match status" value="1"/>
</dbReference>
<evidence type="ECO:0000313" key="6">
    <source>
        <dbReference type="Proteomes" id="UP000198767"/>
    </source>
</evidence>
<keyword evidence="3" id="KW-0804">Transcription</keyword>
<keyword evidence="1" id="KW-0805">Transcription regulation</keyword>
<protein>
    <submittedName>
        <fullName evidence="5">Transcriptional regulator, AraC family</fullName>
    </submittedName>
</protein>
<evidence type="ECO:0000256" key="1">
    <source>
        <dbReference type="ARBA" id="ARBA00023015"/>
    </source>
</evidence>
<dbReference type="Pfam" id="PF22200">
    <property type="entry name" value="ExsA_N"/>
    <property type="match status" value="1"/>
</dbReference>
<dbReference type="GO" id="GO:0003700">
    <property type="term" value="F:DNA-binding transcription factor activity"/>
    <property type="evidence" value="ECO:0007669"/>
    <property type="project" value="InterPro"/>
</dbReference>
<dbReference type="PANTHER" id="PTHR46796">
    <property type="entry name" value="HTH-TYPE TRANSCRIPTIONAL ACTIVATOR RHAS-RELATED"/>
    <property type="match status" value="1"/>
</dbReference>
<dbReference type="InterPro" id="IPR020449">
    <property type="entry name" value="Tscrpt_reg_AraC-type_HTH"/>
</dbReference>
<gene>
    <name evidence="5" type="ORF">SAMN04488118_11231</name>
</gene>
<evidence type="ECO:0000259" key="4">
    <source>
        <dbReference type="PROSITE" id="PS01124"/>
    </source>
</evidence>